<feature type="transmembrane region" description="Helical" evidence="7">
    <location>
        <begin position="514"/>
        <end position="541"/>
    </location>
</feature>
<comment type="subcellular location">
    <subcellularLocation>
        <location evidence="1">Membrane</location>
        <topology evidence="1">Multi-pass membrane protein</topology>
    </subcellularLocation>
</comment>
<evidence type="ECO:0000313" key="8">
    <source>
        <dbReference type="EMBL" id="OQE14463.1"/>
    </source>
</evidence>
<dbReference type="InterPro" id="IPR012681">
    <property type="entry name" value="NCS1"/>
</dbReference>
<dbReference type="GO" id="GO:0005886">
    <property type="term" value="C:plasma membrane"/>
    <property type="evidence" value="ECO:0007669"/>
    <property type="project" value="TreeGrafter"/>
</dbReference>
<keyword evidence="9" id="KW-1185">Reference proteome</keyword>
<keyword evidence="4 7" id="KW-1133">Transmembrane helix</keyword>
<proteinExistence type="inferred from homology"/>
<feature type="transmembrane region" description="Helical" evidence="7">
    <location>
        <begin position="446"/>
        <end position="464"/>
    </location>
</feature>
<evidence type="ECO:0000256" key="6">
    <source>
        <dbReference type="SAM" id="MobiDB-lite"/>
    </source>
</evidence>
<name>A0A1V6SLM9_9EURO</name>
<dbReference type="Pfam" id="PF02133">
    <property type="entry name" value="Transp_cyt_pur"/>
    <property type="match status" value="1"/>
</dbReference>
<feature type="transmembrane region" description="Helical" evidence="7">
    <location>
        <begin position="553"/>
        <end position="573"/>
    </location>
</feature>
<evidence type="ECO:0000256" key="1">
    <source>
        <dbReference type="ARBA" id="ARBA00004141"/>
    </source>
</evidence>
<reference evidence="9" key="1">
    <citation type="journal article" date="2017" name="Nat. Microbiol.">
        <title>Global analysis of biosynthetic gene clusters reveals vast potential of secondary metabolite production in Penicillium species.</title>
        <authorList>
            <person name="Nielsen J.C."/>
            <person name="Grijseels S."/>
            <person name="Prigent S."/>
            <person name="Ji B."/>
            <person name="Dainat J."/>
            <person name="Nielsen K.F."/>
            <person name="Frisvad J.C."/>
            <person name="Workman M."/>
            <person name="Nielsen J."/>
        </authorList>
    </citation>
    <scope>NUCLEOTIDE SEQUENCE [LARGE SCALE GENOMIC DNA]</scope>
    <source>
        <strain evidence="9">IBT 24891</strain>
    </source>
</reference>
<keyword evidence="3 7" id="KW-0812">Transmembrane</keyword>
<feature type="transmembrane region" description="Helical" evidence="7">
    <location>
        <begin position="249"/>
        <end position="268"/>
    </location>
</feature>
<dbReference type="STRING" id="303698.A0A1V6SLM9"/>
<dbReference type="OrthoDB" id="2018619at2759"/>
<evidence type="ECO:0000256" key="3">
    <source>
        <dbReference type="ARBA" id="ARBA00022692"/>
    </source>
</evidence>
<accession>A0A1V6SLM9</accession>
<evidence type="ECO:0000256" key="5">
    <source>
        <dbReference type="ARBA" id="ARBA00023136"/>
    </source>
</evidence>
<feature type="transmembrane region" description="Helical" evidence="7">
    <location>
        <begin position="275"/>
        <end position="294"/>
    </location>
</feature>
<feature type="transmembrane region" description="Helical" evidence="7">
    <location>
        <begin position="190"/>
        <end position="212"/>
    </location>
</feature>
<feature type="transmembrane region" description="Helical" evidence="7">
    <location>
        <begin position="476"/>
        <end position="494"/>
    </location>
</feature>
<dbReference type="Gene3D" id="1.10.4160.10">
    <property type="entry name" value="Hydantoin permease"/>
    <property type="match status" value="1"/>
</dbReference>
<feature type="transmembrane region" description="Helical" evidence="7">
    <location>
        <begin position="355"/>
        <end position="380"/>
    </location>
</feature>
<dbReference type="CDD" id="cd11482">
    <property type="entry name" value="SLC-NCS1sbd_NRT1-like"/>
    <property type="match status" value="1"/>
</dbReference>
<comment type="caution">
    <text evidence="8">The sequence shown here is derived from an EMBL/GenBank/DDBJ whole genome shotgun (WGS) entry which is preliminary data.</text>
</comment>
<comment type="similarity">
    <text evidence="2">Belongs to the purine-cytosine permease (2.A.39) family.</text>
</comment>
<evidence type="ECO:0000313" key="9">
    <source>
        <dbReference type="Proteomes" id="UP000191285"/>
    </source>
</evidence>
<dbReference type="PANTHER" id="PTHR30618">
    <property type="entry name" value="NCS1 FAMILY PURINE/PYRIMIDINE TRANSPORTER"/>
    <property type="match status" value="1"/>
</dbReference>
<protein>
    <recommendedName>
        <fullName evidence="10">Uracil permease</fullName>
    </recommendedName>
</protein>
<dbReference type="GO" id="GO:0015205">
    <property type="term" value="F:nucleobase transmembrane transporter activity"/>
    <property type="evidence" value="ECO:0007669"/>
    <property type="project" value="TreeGrafter"/>
</dbReference>
<feature type="transmembrane region" description="Helical" evidence="7">
    <location>
        <begin position="151"/>
        <end position="178"/>
    </location>
</feature>
<feature type="transmembrane region" description="Helical" evidence="7">
    <location>
        <begin position="118"/>
        <end position="139"/>
    </location>
</feature>
<evidence type="ECO:0000256" key="2">
    <source>
        <dbReference type="ARBA" id="ARBA00008974"/>
    </source>
</evidence>
<feature type="region of interest" description="Disordered" evidence="6">
    <location>
        <begin position="607"/>
        <end position="635"/>
    </location>
</feature>
<dbReference type="InterPro" id="IPR001248">
    <property type="entry name" value="Pur-cyt_permease"/>
</dbReference>
<sequence length="635" mass="70483">MMMRWLLWSVPCDSLYHYPHGAIPDVLKLLFFYLASPDFILDIDSSSSSSFSFPSNTTYNSTCTGHIYEYLFILSSTMSKLKWMLDKATVPHDPSLTNAELMLTNDDLRPVEPERRQWAWWNYIAFWIADSLNINTWMISSSMIVDGLSWWQSWICVWIGYLIAAAFVCLTGRIGAVYHISFPVTARASFGIWGSFWPVINRVVMAIIWYGVQGYIGGECVTLMIEAIWPSYRKLHNGLSESAGVDTKGFVSFFIFWLLSLPALWFPVHKVRHLFTVKAICSPIAAIAFFAWAIARAHGIGPIIHQPNTVHGSALGWAIVKAIMTCIGNFAALIMNDCDFTRFARSPKDALWSQLLTIPIGFGITSFIGIIVSSSSSVIFDTDPVWNPLDLLGMFLDGASSGQRFGIFIIATGFALAQLGTNISANSVSAGTDLTALLPRYINIRRGSYFCAALGLAICPWKLVASSNQFTTYLSAYSLFLSAIAGVIICDYYIIRRGYLDIKGLYSASKTDPYFFSCGFSWRAYASYLAGILINIVGFAGAVGRDVPMGAQYIYNINYFSGVIVSGGMYWILTKLFPIPATSDVWNEVDIDNEDFTGRVTYGQEINGGYGDRQSITDSLPPDDQKGLNAASKRV</sequence>
<dbReference type="InterPro" id="IPR045225">
    <property type="entry name" value="Uracil/uridine/allantoin_perm"/>
</dbReference>
<dbReference type="NCBIfam" id="TIGR00800">
    <property type="entry name" value="ncs1"/>
    <property type="match status" value="1"/>
</dbReference>
<dbReference type="AlphaFoldDB" id="A0A1V6SLM9"/>
<keyword evidence="5 7" id="KW-0472">Membrane</keyword>
<dbReference type="FunFam" id="1.10.4160.10:FF:000001">
    <property type="entry name" value="Uracil permease, putative"/>
    <property type="match status" value="1"/>
</dbReference>
<dbReference type="Proteomes" id="UP000191285">
    <property type="component" value="Unassembled WGS sequence"/>
</dbReference>
<feature type="transmembrane region" description="Helical" evidence="7">
    <location>
        <begin position="314"/>
        <end position="334"/>
    </location>
</feature>
<evidence type="ECO:0008006" key="10">
    <source>
        <dbReference type="Google" id="ProtNLM"/>
    </source>
</evidence>
<organism evidence="8 9">
    <name type="scientific">Penicillium steckii</name>
    <dbReference type="NCBI Taxonomy" id="303698"/>
    <lineage>
        <taxon>Eukaryota</taxon>
        <taxon>Fungi</taxon>
        <taxon>Dikarya</taxon>
        <taxon>Ascomycota</taxon>
        <taxon>Pezizomycotina</taxon>
        <taxon>Eurotiomycetes</taxon>
        <taxon>Eurotiomycetidae</taxon>
        <taxon>Eurotiales</taxon>
        <taxon>Aspergillaceae</taxon>
        <taxon>Penicillium</taxon>
    </lineage>
</organism>
<feature type="transmembrane region" description="Helical" evidence="7">
    <location>
        <begin position="405"/>
        <end position="425"/>
    </location>
</feature>
<gene>
    <name evidence="8" type="ORF">PENSTE_c035G00413</name>
</gene>
<evidence type="ECO:0000256" key="4">
    <source>
        <dbReference type="ARBA" id="ARBA00022989"/>
    </source>
</evidence>
<evidence type="ECO:0000256" key="7">
    <source>
        <dbReference type="SAM" id="Phobius"/>
    </source>
</evidence>
<dbReference type="PANTHER" id="PTHR30618:SF2">
    <property type="entry name" value="ALLANTOIN PERMEASE-RELATED"/>
    <property type="match status" value="1"/>
</dbReference>
<dbReference type="EMBL" id="MLKD01000035">
    <property type="protein sequence ID" value="OQE14463.1"/>
    <property type="molecule type" value="Genomic_DNA"/>
</dbReference>